<reference evidence="12" key="1">
    <citation type="journal article" date="2019" name="Int. J. Syst. Evol. Microbiol.">
        <title>The Global Catalogue of Microorganisms (GCM) 10K type strain sequencing project: providing services to taxonomists for standard genome sequencing and annotation.</title>
        <authorList>
            <consortium name="The Broad Institute Genomics Platform"/>
            <consortium name="The Broad Institute Genome Sequencing Center for Infectious Disease"/>
            <person name="Wu L."/>
            <person name="Ma J."/>
        </authorList>
    </citation>
    <scope>NUCLEOTIDE SEQUENCE [LARGE SCALE GENOMIC DNA]</scope>
    <source>
        <strain evidence="12">CCUG 60524</strain>
    </source>
</reference>
<evidence type="ECO:0000256" key="6">
    <source>
        <dbReference type="ARBA" id="ARBA00022989"/>
    </source>
</evidence>
<comment type="subcellular location">
    <subcellularLocation>
        <location evidence="1">Cell membrane</location>
    </subcellularLocation>
</comment>
<sequence>MSFVSRRFIDQVPADSLSVLTSSRWHHRFYRRYGKRSVDLALVLLSAPLVLSLVGLLAILVRVFSHGPAFYWQERVARDGSAFRMLKLRTMVVDADAILEAHLAANPAARLQWDRSQKLIDDPRVTRIGRILRRCSLDELPQLWNVLRGDMALVGPRPMMVEQAPIYPGTAYFRMRPGITGPWQVADRHGSTFADRAGYDASYELSLGLKNDLRLLMRTVGVVLRGTGV</sequence>
<protein>
    <submittedName>
        <fullName evidence="11">Sugar transferase</fullName>
    </submittedName>
</protein>
<evidence type="ECO:0000256" key="9">
    <source>
        <dbReference type="SAM" id="Phobius"/>
    </source>
</evidence>
<evidence type="ECO:0000256" key="5">
    <source>
        <dbReference type="ARBA" id="ARBA00022692"/>
    </source>
</evidence>
<evidence type="ECO:0000259" key="10">
    <source>
        <dbReference type="Pfam" id="PF02397"/>
    </source>
</evidence>
<keyword evidence="5 9" id="KW-0812">Transmembrane</keyword>
<dbReference type="GO" id="GO:0016740">
    <property type="term" value="F:transferase activity"/>
    <property type="evidence" value="ECO:0007669"/>
    <property type="project" value="UniProtKB-KW"/>
</dbReference>
<dbReference type="Proteomes" id="UP001597108">
    <property type="component" value="Unassembled WGS sequence"/>
</dbReference>
<evidence type="ECO:0000256" key="3">
    <source>
        <dbReference type="ARBA" id="ARBA00022475"/>
    </source>
</evidence>
<evidence type="ECO:0000313" key="11">
    <source>
        <dbReference type="EMBL" id="MFD0978627.1"/>
    </source>
</evidence>
<evidence type="ECO:0000256" key="1">
    <source>
        <dbReference type="ARBA" id="ARBA00004236"/>
    </source>
</evidence>
<dbReference type="EMBL" id="JBHTJT010000006">
    <property type="protein sequence ID" value="MFD0978627.1"/>
    <property type="molecule type" value="Genomic_DNA"/>
</dbReference>
<keyword evidence="6 9" id="KW-1133">Transmembrane helix</keyword>
<feature type="domain" description="Bacterial sugar transferase" evidence="10">
    <location>
        <begin position="35"/>
        <end position="224"/>
    </location>
</feature>
<evidence type="ECO:0000256" key="2">
    <source>
        <dbReference type="ARBA" id="ARBA00006464"/>
    </source>
</evidence>
<dbReference type="PANTHER" id="PTHR30576:SF4">
    <property type="entry name" value="UNDECAPRENYL-PHOSPHATE GALACTOSE PHOSPHOTRANSFERASE"/>
    <property type="match status" value="1"/>
</dbReference>
<comment type="caution">
    <text evidence="11">The sequence shown here is derived from an EMBL/GenBank/DDBJ whole genome shotgun (WGS) entry which is preliminary data.</text>
</comment>
<dbReference type="Pfam" id="PF02397">
    <property type="entry name" value="Bac_transf"/>
    <property type="match status" value="1"/>
</dbReference>
<keyword evidence="8" id="KW-0270">Exopolysaccharide synthesis</keyword>
<accession>A0ABW3IKJ2</accession>
<organism evidence="11 12">
    <name type="scientific">Tropicimonas aquimaris</name>
    <dbReference type="NCBI Taxonomy" id="914152"/>
    <lineage>
        <taxon>Bacteria</taxon>
        <taxon>Pseudomonadati</taxon>
        <taxon>Pseudomonadota</taxon>
        <taxon>Alphaproteobacteria</taxon>
        <taxon>Rhodobacterales</taxon>
        <taxon>Roseobacteraceae</taxon>
        <taxon>Tropicimonas</taxon>
    </lineage>
</organism>
<gene>
    <name evidence="11" type="ORF">ACFQ2S_03090</name>
</gene>
<dbReference type="RefSeq" id="WP_386072620.1">
    <property type="nucleotide sequence ID" value="NZ_JBHTJT010000006.1"/>
</dbReference>
<dbReference type="PANTHER" id="PTHR30576">
    <property type="entry name" value="COLANIC BIOSYNTHESIS UDP-GLUCOSE LIPID CARRIER TRANSFERASE"/>
    <property type="match status" value="1"/>
</dbReference>
<keyword evidence="4 11" id="KW-0808">Transferase</keyword>
<comment type="similarity">
    <text evidence="2">Belongs to the bacterial sugar transferase family.</text>
</comment>
<evidence type="ECO:0000256" key="4">
    <source>
        <dbReference type="ARBA" id="ARBA00022679"/>
    </source>
</evidence>
<keyword evidence="3" id="KW-1003">Cell membrane</keyword>
<proteinExistence type="inferred from homology"/>
<evidence type="ECO:0000256" key="8">
    <source>
        <dbReference type="ARBA" id="ARBA00023169"/>
    </source>
</evidence>
<name>A0ABW3IKJ2_9RHOB</name>
<dbReference type="InterPro" id="IPR003362">
    <property type="entry name" value="Bact_transf"/>
</dbReference>
<evidence type="ECO:0000313" key="12">
    <source>
        <dbReference type="Proteomes" id="UP001597108"/>
    </source>
</evidence>
<keyword evidence="12" id="KW-1185">Reference proteome</keyword>
<feature type="transmembrane region" description="Helical" evidence="9">
    <location>
        <begin position="38"/>
        <end position="61"/>
    </location>
</feature>
<keyword evidence="7 9" id="KW-0472">Membrane</keyword>
<evidence type="ECO:0000256" key="7">
    <source>
        <dbReference type="ARBA" id="ARBA00023136"/>
    </source>
</evidence>